<dbReference type="VEuPathDB" id="FungiDB:ASPGLDRAFT_51308"/>
<feature type="region of interest" description="Disordered" evidence="1">
    <location>
        <begin position="24"/>
        <end position="56"/>
    </location>
</feature>
<dbReference type="Proteomes" id="UP000184300">
    <property type="component" value="Unassembled WGS sequence"/>
</dbReference>
<accession>A0A1L9V991</accession>
<dbReference type="GeneID" id="34463763"/>
<dbReference type="RefSeq" id="XP_022397178.1">
    <property type="nucleotide sequence ID" value="XM_022547502.1"/>
</dbReference>
<reference evidence="3" key="1">
    <citation type="journal article" date="2017" name="Genome Biol.">
        <title>Comparative genomics reveals high biological diversity and specific adaptations in the industrially and medically important fungal genus Aspergillus.</title>
        <authorList>
            <person name="de Vries R.P."/>
            <person name="Riley R."/>
            <person name="Wiebenga A."/>
            <person name="Aguilar-Osorio G."/>
            <person name="Amillis S."/>
            <person name="Uchima C.A."/>
            <person name="Anderluh G."/>
            <person name="Asadollahi M."/>
            <person name="Askin M."/>
            <person name="Barry K."/>
            <person name="Battaglia E."/>
            <person name="Bayram O."/>
            <person name="Benocci T."/>
            <person name="Braus-Stromeyer S.A."/>
            <person name="Caldana C."/>
            <person name="Canovas D."/>
            <person name="Cerqueira G.C."/>
            <person name="Chen F."/>
            <person name="Chen W."/>
            <person name="Choi C."/>
            <person name="Clum A."/>
            <person name="Dos Santos R.A."/>
            <person name="Damasio A.R."/>
            <person name="Diallinas G."/>
            <person name="Emri T."/>
            <person name="Fekete E."/>
            <person name="Flipphi M."/>
            <person name="Freyberg S."/>
            <person name="Gallo A."/>
            <person name="Gournas C."/>
            <person name="Habgood R."/>
            <person name="Hainaut M."/>
            <person name="Harispe M.L."/>
            <person name="Henrissat B."/>
            <person name="Hilden K.S."/>
            <person name="Hope R."/>
            <person name="Hossain A."/>
            <person name="Karabika E."/>
            <person name="Karaffa L."/>
            <person name="Karanyi Z."/>
            <person name="Krasevec N."/>
            <person name="Kuo A."/>
            <person name="Kusch H."/>
            <person name="LaButti K."/>
            <person name="Lagendijk E.L."/>
            <person name="Lapidus A."/>
            <person name="Levasseur A."/>
            <person name="Lindquist E."/>
            <person name="Lipzen A."/>
            <person name="Logrieco A.F."/>
            <person name="MacCabe A."/>
            <person name="Maekelae M.R."/>
            <person name="Malavazi I."/>
            <person name="Melin P."/>
            <person name="Meyer V."/>
            <person name="Mielnichuk N."/>
            <person name="Miskei M."/>
            <person name="Molnar A.P."/>
            <person name="Mule G."/>
            <person name="Ngan C.Y."/>
            <person name="Orejas M."/>
            <person name="Orosz E."/>
            <person name="Ouedraogo J.P."/>
            <person name="Overkamp K.M."/>
            <person name="Park H.-S."/>
            <person name="Perrone G."/>
            <person name="Piumi F."/>
            <person name="Punt P.J."/>
            <person name="Ram A.F."/>
            <person name="Ramon A."/>
            <person name="Rauscher S."/>
            <person name="Record E."/>
            <person name="Riano-Pachon D.M."/>
            <person name="Robert V."/>
            <person name="Roehrig J."/>
            <person name="Ruller R."/>
            <person name="Salamov A."/>
            <person name="Salih N.S."/>
            <person name="Samson R.A."/>
            <person name="Sandor E."/>
            <person name="Sanguinetti M."/>
            <person name="Schuetze T."/>
            <person name="Sepcic K."/>
            <person name="Shelest E."/>
            <person name="Sherlock G."/>
            <person name="Sophianopoulou V."/>
            <person name="Squina F.M."/>
            <person name="Sun H."/>
            <person name="Susca A."/>
            <person name="Todd R.B."/>
            <person name="Tsang A."/>
            <person name="Unkles S.E."/>
            <person name="van de Wiele N."/>
            <person name="van Rossen-Uffink D."/>
            <person name="Oliveira J.V."/>
            <person name="Vesth T.C."/>
            <person name="Visser J."/>
            <person name="Yu J.-H."/>
            <person name="Zhou M."/>
            <person name="Andersen M.R."/>
            <person name="Archer D.B."/>
            <person name="Baker S.E."/>
            <person name="Benoit I."/>
            <person name="Brakhage A.A."/>
            <person name="Braus G.H."/>
            <person name="Fischer R."/>
            <person name="Frisvad J.C."/>
            <person name="Goldman G.H."/>
            <person name="Houbraken J."/>
            <person name="Oakley B."/>
            <person name="Pocsi I."/>
            <person name="Scazzocchio C."/>
            <person name="Seiboth B."/>
            <person name="vanKuyk P.A."/>
            <person name="Wortman J."/>
            <person name="Dyer P.S."/>
            <person name="Grigoriev I.V."/>
        </authorList>
    </citation>
    <scope>NUCLEOTIDE SEQUENCE [LARGE SCALE GENOMIC DNA]</scope>
    <source>
        <strain evidence="3">CBS 516.65</strain>
    </source>
</reference>
<feature type="compositionally biased region" description="Polar residues" evidence="1">
    <location>
        <begin position="26"/>
        <end position="41"/>
    </location>
</feature>
<sequence length="193" mass="20736">MGMVFAINPGDQMDMFIRNVRRESTGDTSSIASMGSRNVRSSKPVLRSTSSSQSRLISPMISPTDTRFTSVSGSIPNRPVASTDVVSANPTSLFSPVQHSSFSKSAQNLHFVTPISLPSMDHVTVTQTETQNCPLPSVVERFSAGHSPMPSKNYASFRRTVSRSSMTSEGTSSAIVPNFIAPAFCILLIAAFL</sequence>
<evidence type="ECO:0000313" key="3">
    <source>
        <dbReference type="Proteomes" id="UP000184300"/>
    </source>
</evidence>
<evidence type="ECO:0000313" key="2">
    <source>
        <dbReference type="EMBL" id="OJJ80480.1"/>
    </source>
</evidence>
<dbReference type="OrthoDB" id="4188812at2759"/>
<dbReference type="AlphaFoldDB" id="A0A1L9V991"/>
<organism evidence="2 3">
    <name type="scientific">Aspergillus glaucus CBS 516.65</name>
    <dbReference type="NCBI Taxonomy" id="1160497"/>
    <lineage>
        <taxon>Eukaryota</taxon>
        <taxon>Fungi</taxon>
        <taxon>Dikarya</taxon>
        <taxon>Ascomycota</taxon>
        <taxon>Pezizomycotina</taxon>
        <taxon>Eurotiomycetes</taxon>
        <taxon>Eurotiomycetidae</taxon>
        <taxon>Eurotiales</taxon>
        <taxon>Aspergillaceae</taxon>
        <taxon>Aspergillus</taxon>
        <taxon>Aspergillus subgen. Aspergillus</taxon>
    </lineage>
</organism>
<dbReference type="EMBL" id="KV878910">
    <property type="protein sequence ID" value="OJJ80480.1"/>
    <property type="molecule type" value="Genomic_DNA"/>
</dbReference>
<gene>
    <name evidence="2" type="ORF">ASPGLDRAFT_51308</name>
</gene>
<feature type="compositionally biased region" description="Low complexity" evidence="1">
    <location>
        <begin position="46"/>
        <end position="56"/>
    </location>
</feature>
<proteinExistence type="predicted"/>
<keyword evidence="3" id="KW-1185">Reference proteome</keyword>
<name>A0A1L9V991_ASPGL</name>
<evidence type="ECO:0000256" key="1">
    <source>
        <dbReference type="SAM" id="MobiDB-lite"/>
    </source>
</evidence>
<protein>
    <submittedName>
        <fullName evidence="2">Uncharacterized protein</fullName>
    </submittedName>
</protein>